<dbReference type="PANTHER" id="PTHR43649:SF30">
    <property type="entry name" value="ABC TRANSPORTER SUBSTRATE-BINDING PROTEIN"/>
    <property type="match status" value="1"/>
</dbReference>
<dbReference type="InterPro" id="IPR050490">
    <property type="entry name" value="Bact_solute-bd_prot1"/>
</dbReference>
<dbReference type="AlphaFoldDB" id="A0A1H1ZRZ7"/>
<name>A0A1H1ZRZ7_9ACTN</name>
<dbReference type="PROSITE" id="PS51318">
    <property type="entry name" value="TAT"/>
    <property type="match status" value="1"/>
</dbReference>
<dbReference type="Pfam" id="PF13416">
    <property type="entry name" value="SBP_bac_8"/>
    <property type="match status" value="1"/>
</dbReference>
<dbReference type="OrthoDB" id="2531053at2"/>
<protein>
    <submittedName>
        <fullName evidence="2">Carbohydrate ABC transporter substrate-binding protein, CUT1 family</fullName>
    </submittedName>
</protein>
<evidence type="ECO:0000313" key="2">
    <source>
        <dbReference type="EMBL" id="SDT36488.1"/>
    </source>
</evidence>
<keyword evidence="1" id="KW-0732">Signal</keyword>
<dbReference type="EMBL" id="LT629772">
    <property type="protein sequence ID" value="SDT36488.1"/>
    <property type="molecule type" value="Genomic_DNA"/>
</dbReference>
<sequence length="435" mass="45632">MSGPITSPLTRRALLGLTAAAAGALATGCSGGKNSGSATEGAVRVGWYGGDPVHAAMKKALDAYHGKHSGVTISTEFSPFDGYWDKLATQTAGRNAPDVYRMSMSYFADYADRGALLDLSDQLGSAIKTADLDADVAASGKIDDGTYGVGQSSISHAVFSRPAAWQKVGAEVSTADWTWESFAEAAKGYAGEAGKGMYGTPDVGGNIQIFEPYVRQRGREIFTPDGAGLAVQTEDLEEWFAYWQDLRSSKAAPPSSITAETGDFATSLLATGKSPLSFGWVQQITFYAPLVDDPLEVAALPSPEAGSLSGQFLKALDFWVVSSTSKNQQGALALVDYLINDPGAIKTLGLTLGVPPSKAGRDQLGSDPDSPEGKAIAYVEKIKDKVGKPPAAWPKGYGEIQELFGKLNEDVGFGKSDPAKAAAQFMTEAKQSLNG</sequence>
<gene>
    <name evidence="2" type="ORF">SAMN04489812_5412</name>
</gene>
<organism evidence="2 3">
    <name type="scientific">Microlunatus soli</name>
    <dbReference type="NCBI Taxonomy" id="630515"/>
    <lineage>
        <taxon>Bacteria</taxon>
        <taxon>Bacillati</taxon>
        <taxon>Actinomycetota</taxon>
        <taxon>Actinomycetes</taxon>
        <taxon>Propionibacteriales</taxon>
        <taxon>Propionibacteriaceae</taxon>
        <taxon>Microlunatus</taxon>
    </lineage>
</organism>
<dbReference type="Proteomes" id="UP000199103">
    <property type="component" value="Chromosome I"/>
</dbReference>
<dbReference type="InterPro" id="IPR006059">
    <property type="entry name" value="SBP"/>
</dbReference>
<dbReference type="Gene3D" id="3.40.190.10">
    <property type="entry name" value="Periplasmic binding protein-like II"/>
    <property type="match status" value="2"/>
</dbReference>
<accession>A0A1H1ZRZ7</accession>
<feature type="chain" id="PRO_5039229890" evidence="1">
    <location>
        <begin position="27"/>
        <end position="435"/>
    </location>
</feature>
<dbReference type="InterPro" id="IPR006311">
    <property type="entry name" value="TAT_signal"/>
</dbReference>
<evidence type="ECO:0000256" key="1">
    <source>
        <dbReference type="SAM" id="SignalP"/>
    </source>
</evidence>
<proteinExistence type="predicted"/>
<keyword evidence="3" id="KW-1185">Reference proteome</keyword>
<dbReference type="RefSeq" id="WP_157683744.1">
    <property type="nucleotide sequence ID" value="NZ_LT629772.1"/>
</dbReference>
<dbReference type="STRING" id="630515.SAMN04489812_5412"/>
<feature type="signal peptide" evidence="1">
    <location>
        <begin position="1"/>
        <end position="26"/>
    </location>
</feature>
<dbReference type="PANTHER" id="PTHR43649">
    <property type="entry name" value="ARABINOSE-BINDING PROTEIN-RELATED"/>
    <property type="match status" value="1"/>
</dbReference>
<dbReference type="SUPFAM" id="SSF53850">
    <property type="entry name" value="Periplasmic binding protein-like II"/>
    <property type="match status" value="1"/>
</dbReference>
<evidence type="ECO:0000313" key="3">
    <source>
        <dbReference type="Proteomes" id="UP000199103"/>
    </source>
</evidence>
<reference evidence="2 3" key="1">
    <citation type="submission" date="2016-10" db="EMBL/GenBank/DDBJ databases">
        <authorList>
            <person name="de Groot N.N."/>
        </authorList>
    </citation>
    <scope>NUCLEOTIDE SEQUENCE [LARGE SCALE GENOMIC DNA]</scope>
    <source>
        <strain evidence="2 3">DSM 21800</strain>
    </source>
</reference>